<accession>A0A8H7ZLC4</accession>
<evidence type="ECO:0000313" key="6">
    <source>
        <dbReference type="Proteomes" id="UP000673691"/>
    </source>
</evidence>
<feature type="non-terminal residue" evidence="5">
    <location>
        <position position="341"/>
    </location>
</feature>
<name>A0A8H7ZLC4_9FUNG</name>
<dbReference type="Proteomes" id="UP000673691">
    <property type="component" value="Unassembled WGS sequence"/>
</dbReference>
<dbReference type="EMBL" id="JAEFCI010012934">
    <property type="protein sequence ID" value="KAG5455696.1"/>
    <property type="molecule type" value="Genomic_DNA"/>
</dbReference>
<evidence type="ECO:0000259" key="4">
    <source>
        <dbReference type="Pfam" id="PF07808"/>
    </source>
</evidence>
<reference evidence="5 6" key="1">
    <citation type="journal article" name="Sci. Rep.">
        <title>Genome-scale phylogenetic analyses confirm Olpidium as the closest living zoosporic fungus to the non-flagellated, terrestrial fungi.</title>
        <authorList>
            <person name="Chang Y."/>
            <person name="Rochon D."/>
            <person name="Sekimoto S."/>
            <person name="Wang Y."/>
            <person name="Chovatia M."/>
            <person name="Sandor L."/>
            <person name="Salamov A."/>
            <person name="Grigoriev I.V."/>
            <person name="Stajich J.E."/>
            <person name="Spatafora J.W."/>
        </authorList>
    </citation>
    <scope>NUCLEOTIDE SEQUENCE [LARGE SCALE GENOMIC DNA]</scope>
    <source>
        <strain evidence="5">S191</strain>
    </source>
</reference>
<feature type="compositionally biased region" description="Basic and acidic residues" evidence="3">
    <location>
        <begin position="66"/>
        <end position="85"/>
    </location>
</feature>
<comment type="caution">
    <text evidence="5">The sequence shown here is derived from an EMBL/GenBank/DDBJ whole genome shotgun (WGS) entry which is preliminary data.</text>
</comment>
<dbReference type="PANTHER" id="PTHR12765">
    <property type="entry name" value="RED PROTEIN IK FACTOR CYTOKINE IK"/>
    <property type="match status" value="1"/>
</dbReference>
<feature type="domain" description="RED-like N-terminal" evidence="4">
    <location>
        <begin position="60"/>
        <end position="303"/>
    </location>
</feature>
<dbReference type="GO" id="GO:0005634">
    <property type="term" value="C:nucleus"/>
    <property type="evidence" value="ECO:0007669"/>
    <property type="project" value="UniProtKB-SubCell"/>
</dbReference>
<dbReference type="Pfam" id="PF07808">
    <property type="entry name" value="RED_N"/>
    <property type="match status" value="1"/>
</dbReference>
<keyword evidence="6" id="KW-1185">Reference proteome</keyword>
<dbReference type="InterPro" id="IPR012916">
    <property type="entry name" value="RED_N"/>
</dbReference>
<dbReference type="OrthoDB" id="3366823at2759"/>
<sequence length="341" mass="37116">MAGGGGLSQDDFRKLLATPRPGAAVDRDATPASRRAAHTPREISSASSGFAKPDVPARAKKRWKKPVNEQEAEPKYRDRASERRTGINPDYAESEQILATLQKTAEEQNQSVAYEQSKYLGGDVEYTHLVKGLDFALLNKVKAQLERKAASKAAAVGDAAPAEQTQTAQQRDIRDEDLEAAAAEAAARAKAGEEKTVCAVMDADFSGKPEFRSKFAERVFEAGMAATHRQVLVRNELFRPGRMAFNFELADELGGYRDAFAIPTTLVRSKTDPKVLKHSSAQLPGGNEFVLDKVLQVVSQARAPVAARAQTSEKRAGIGKKNHPFATKVENERPSELIIGM</sequence>
<gene>
    <name evidence="5" type="ORF">BJ554DRAFT_4797</name>
</gene>
<dbReference type="InterPro" id="IPR039896">
    <property type="entry name" value="Red-like"/>
</dbReference>
<feature type="region of interest" description="Disordered" evidence="3">
    <location>
        <begin position="1"/>
        <end position="95"/>
    </location>
</feature>
<keyword evidence="2" id="KW-0539">Nucleus</keyword>
<dbReference type="AlphaFoldDB" id="A0A8H7ZLC4"/>
<proteinExistence type="predicted"/>
<organism evidence="5 6">
    <name type="scientific">Olpidium bornovanus</name>
    <dbReference type="NCBI Taxonomy" id="278681"/>
    <lineage>
        <taxon>Eukaryota</taxon>
        <taxon>Fungi</taxon>
        <taxon>Fungi incertae sedis</taxon>
        <taxon>Olpidiomycota</taxon>
        <taxon>Olpidiomycotina</taxon>
        <taxon>Olpidiomycetes</taxon>
        <taxon>Olpidiales</taxon>
        <taxon>Olpidiaceae</taxon>
        <taxon>Olpidium</taxon>
    </lineage>
</organism>
<evidence type="ECO:0000256" key="1">
    <source>
        <dbReference type="ARBA" id="ARBA00004123"/>
    </source>
</evidence>
<evidence type="ECO:0000256" key="2">
    <source>
        <dbReference type="ARBA" id="ARBA00023242"/>
    </source>
</evidence>
<comment type="subcellular location">
    <subcellularLocation>
        <location evidence="1">Nucleus</location>
    </subcellularLocation>
</comment>
<evidence type="ECO:0000256" key="3">
    <source>
        <dbReference type="SAM" id="MobiDB-lite"/>
    </source>
</evidence>
<feature type="compositionally biased region" description="Low complexity" evidence="3">
    <location>
        <begin position="154"/>
        <end position="170"/>
    </location>
</feature>
<protein>
    <submittedName>
        <fullName evidence="5">RED-like protein N-terminal region-domain-containing protein</fullName>
    </submittedName>
</protein>
<evidence type="ECO:0000313" key="5">
    <source>
        <dbReference type="EMBL" id="KAG5455696.1"/>
    </source>
</evidence>
<feature type="region of interest" description="Disordered" evidence="3">
    <location>
        <begin position="154"/>
        <end position="173"/>
    </location>
</feature>